<dbReference type="EMBL" id="JARJLG010000027">
    <property type="protein sequence ID" value="KAJ7768602.1"/>
    <property type="molecule type" value="Genomic_DNA"/>
</dbReference>
<evidence type="ECO:0000313" key="3">
    <source>
        <dbReference type="Proteomes" id="UP001215280"/>
    </source>
</evidence>
<feature type="domain" description="CHAT" evidence="1">
    <location>
        <begin position="708"/>
        <end position="978"/>
    </location>
</feature>
<organism evidence="2 3">
    <name type="scientific">Mycena maculata</name>
    <dbReference type="NCBI Taxonomy" id="230809"/>
    <lineage>
        <taxon>Eukaryota</taxon>
        <taxon>Fungi</taxon>
        <taxon>Dikarya</taxon>
        <taxon>Basidiomycota</taxon>
        <taxon>Agaricomycotina</taxon>
        <taxon>Agaricomycetes</taxon>
        <taxon>Agaricomycetidae</taxon>
        <taxon>Agaricales</taxon>
        <taxon>Marasmiineae</taxon>
        <taxon>Mycenaceae</taxon>
        <taxon>Mycena</taxon>
    </lineage>
</organism>
<sequence>MPLSESSPGNMDKEIVTDSELRKKEQIGKAILSFTPRHVFARRYRDVGDLDSLEGAVRICQEVVDLTPVDHPDKGRYLQNLAALFGDRYQRLGDIKDLEAAMQRDQEVIDLTSADHPDRASRLHSLAISLSDRYQRLGDMKDLKVALQKYREALELTTADQSDRADLLQNFAVSLMDQYRRLGDMKDLEAALQKKQEAVNLTPADHPDRASRLHSLAVSLEDQYRRLGDMKDLEAAEPKKLYRHQRLGDMKDLDTAIEKHQEAVDLTPENHRNRASRLHGLAVSLADRYQRLGDMKDWEVALQRIQEALYLTPLDHPDRASCLQNLAVSFADWYWRLGDMKDLETALQKKKEAVDLTPLDHPDRAGRLHSLAISFADQYQRSGGMKDLEAALQTKQEAMDLTPLNHPDRAGRLQSLGISFTVRYQRMGYMNDLETAVQKYKEAVAMTPADHPDRAYRLQVLAESFTHCYKKLQKPEDLEFVNTYYGDSFKTQAISNPELSWQAALRWASFSEEFQLTHCLTAYSAAFNLLPELLWIGHTIPIWQDVVRRLDIGHTASMATKASITLSDLISAVQFFEQGLATIFQQILQLKPDLDILPPEQAEKLQKLSYELYSGTANNASKIAQERLELLQAIRKQPGLEHFLLPRPYKVLCRASEGGPIVLLNCDEKGCDGIIIFSPVIRGESASTRLFGAQEGFTSRTTEEQFTDLLTWLWNNIVEPVYQVLASHNFHKGRLWWLPSGPFTGLPLHACPPSDQFIHSYTATLGSLLKAQAKQPSNTQPKVGVVGVTHTGFHGANYLKGVKEEVEKICSIIKDPTLECLIADEATPATIKSKPQTWSWVHLACHGTQDLKEPTKSRLLLYDGVLELETILQMSLSNAEVVFLAACQTAMGDSDLVNESFHLGGGFIAAGFRGAIGTLWSMNDQDGPLVSESVYAHLFRDGRQPQAIDASEALQIAVNKLKDQKVPYQRWIPFIHMGI</sequence>
<protein>
    <submittedName>
        <fullName evidence="2">CHAT domain-containing protein</fullName>
    </submittedName>
</protein>
<evidence type="ECO:0000259" key="1">
    <source>
        <dbReference type="Pfam" id="PF12770"/>
    </source>
</evidence>
<dbReference type="PANTHER" id="PTHR19959:SF119">
    <property type="entry name" value="FUNGAL LIPASE-LIKE DOMAIN-CONTAINING PROTEIN"/>
    <property type="match status" value="1"/>
</dbReference>
<dbReference type="InterPro" id="IPR011990">
    <property type="entry name" value="TPR-like_helical_dom_sf"/>
</dbReference>
<keyword evidence="3" id="KW-1185">Reference proteome</keyword>
<evidence type="ECO:0000313" key="2">
    <source>
        <dbReference type="EMBL" id="KAJ7768602.1"/>
    </source>
</evidence>
<dbReference type="Proteomes" id="UP001215280">
    <property type="component" value="Unassembled WGS sequence"/>
</dbReference>
<dbReference type="InterPro" id="IPR024983">
    <property type="entry name" value="CHAT_dom"/>
</dbReference>
<accession>A0AAD7JNH6</accession>
<proteinExistence type="predicted"/>
<dbReference type="AlphaFoldDB" id="A0AAD7JNH6"/>
<gene>
    <name evidence="2" type="ORF">DFH07DRAFT_1007813</name>
</gene>
<dbReference type="Pfam" id="PF13374">
    <property type="entry name" value="TPR_10"/>
    <property type="match status" value="1"/>
</dbReference>
<dbReference type="Gene3D" id="1.25.40.10">
    <property type="entry name" value="Tetratricopeptide repeat domain"/>
    <property type="match status" value="2"/>
</dbReference>
<dbReference type="SUPFAM" id="SSF81901">
    <property type="entry name" value="HCP-like"/>
    <property type="match status" value="1"/>
</dbReference>
<dbReference type="SUPFAM" id="SSF48452">
    <property type="entry name" value="TPR-like"/>
    <property type="match status" value="1"/>
</dbReference>
<name>A0AAD7JNH6_9AGAR</name>
<dbReference type="Gene3D" id="1.20.120.660">
    <property type="entry name" value="IL-4 antagonist (De novo design) like domain"/>
    <property type="match status" value="1"/>
</dbReference>
<comment type="caution">
    <text evidence="2">The sequence shown here is derived from an EMBL/GenBank/DDBJ whole genome shotgun (WGS) entry which is preliminary data.</text>
</comment>
<reference evidence="2" key="1">
    <citation type="submission" date="2023-03" db="EMBL/GenBank/DDBJ databases">
        <title>Massive genome expansion in bonnet fungi (Mycena s.s.) driven by repeated elements and novel gene families across ecological guilds.</title>
        <authorList>
            <consortium name="Lawrence Berkeley National Laboratory"/>
            <person name="Harder C.B."/>
            <person name="Miyauchi S."/>
            <person name="Viragh M."/>
            <person name="Kuo A."/>
            <person name="Thoen E."/>
            <person name="Andreopoulos B."/>
            <person name="Lu D."/>
            <person name="Skrede I."/>
            <person name="Drula E."/>
            <person name="Henrissat B."/>
            <person name="Morin E."/>
            <person name="Kohler A."/>
            <person name="Barry K."/>
            <person name="LaButti K."/>
            <person name="Morin E."/>
            <person name="Salamov A."/>
            <person name="Lipzen A."/>
            <person name="Mereny Z."/>
            <person name="Hegedus B."/>
            <person name="Baldrian P."/>
            <person name="Stursova M."/>
            <person name="Weitz H."/>
            <person name="Taylor A."/>
            <person name="Grigoriev I.V."/>
            <person name="Nagy L.G."/>
            <person name="Martin F."/>
            <person name="Kauserud H."/>
        </authorList>
    </citation>
    <scope>NUCLEOTIDE SEQUENCE</scope>
    <source>
        <strain evidence="2">CBHHK188m</strain>
    </source>
</reference>
<dbReference type="Pfam" id="PF12770">
    <property type="entry name" value="CHAT"/>
    <property type="match status" value="1"/>
</dbReference>
<dbReference type="PANTHER" id="PTHR19959">
    <property type="entry name" value="KINESIN LIGHT CHAIN"/>
    <property type="match status" value="1"/>
</dbReference>